<evidence type="ECO:0000256" key="1">
    <source>
        <dbReference type="SAM" id="MobiDB-lite"/>
    </source>
</evidence>
<comment type="caution">
    <text evidence="2">The sequence shown here is derived from an EMBL/GenBank/DDBJ whole genome shotgun (WGS) entry which is preliminary data.</text>
</comment>
<feature type="compositionally biased region" description="Basic residues" evidence="1">
    <location>
        <begin position="130"/>
        <end position="141"/>
    </location>
</feature>
<dbReference type="AlphaFoldDB" id="A0A9Q1JC71"/>
<protein>
    <submittedName>
        <fullName evidence="2">Uncharacterized protein</fullName>
    </submittedName>
</protein>
<reference evidence="2" key="1">
    <citation type="journal article" date="2023" name="Science">
        <title>Genome structures resolve the early diversification of teleost fishes.</title>
        <authorList>
            <person name="Parey E."/>
            <person name="Louis A."/>
            <person name="Montfort J."/>
            <person name="Bouchez O."/>
            <person name="Roques C."/>
            <person name="Iampietro C."/>
            <person name="Lluch J."/>
            <person name="Castinel A."/>
            <person name="Donnadieu C."/>
            <person name="Desvignes T."/>
            <person name="Floi Bucao C."/>
            <person name="Jouanno E."/>
            <person name="Wen M."/>
            <person name="Mejri S."/>
            <person name="Dirks R."/>
            <person name="Jansen H."/>
            <person name="Henkel C."/>
            <person name="Chen W.J."/>
            <person name="Zahm M."/>
            <person name="Cabau C."/>
            <person name="Klopp C."/>
            <person name="Thompson A.W."/>
            <person name="Robinson-Rechavi M."/>
            <person name="Braasch I."/>
            <person name="Lecointre G."/>
            <person name="Bobe J."/>
            <person name="Postlethwait J.H."/>
            <person name="Berthelot C."/>
            <person name="Roest Crollius H."/>
            <person name="Guiguen Y."/>
        </authorList>
    </citation>
    <scope>NUCLEOTIDE SEQUENCE</scope>
    <source>
        <strain evidence="2">WJC10195</strain>
    </source>
</reference>
<feature type="region of interest" description="Disordered" evidence="1">
    <location>
        <begin position="118"/>
        <end position="141"/>
    </location>
</feature>
<feature type="region of interest" description="Disordered" evidence="1">
    <location>
        <begin position="167"/>
        <end position="201"/>
    </location>
</feature>
<accession>A0A9Q1JC71</accession>
<sequence>MGSNLTAHRFCQDTGDQLVGPGASVLLLWEISALILGTWTFRGRNFTGRNDLSRQPRGDDLISPPPGGMAVTRVTGSDVVNYLESPVNCRGATVSSREPGERVLLAVTQTPFTTRALSQDHTLSRGPLHRERKTKEKQRSHKVMYRRLPPQTRRKLLRADWMSWVGGATRRGNPSPASEHTEAHRGHSHRTSQRFANRLNG</sequence>
<feature type="region of interest" description="Disordered" evidence="1">
    <location>
        <begin position="47"/>
        <end position="67"/>
    </location>
</feature>
<proteinExistence type="predicted"/>
<keyword evidence="3" id="KW-1185">Reference proteome</keyword>
<dbReference type="EMBL" id="JAINUF010000002">
    <property type="protein sequence ID" value="KAJ8377012.1"/>
    <property type="molecule type" value="Genomic_DNA"/>
</dbReference>
<organism evidence="2 3">
    <name type="scientific">Synaphobranchus kaupii</name>
    <name type="common">Kaup's arrowtooth eel</name>
    <dbReference type="NCBI Taxonomy" id="118154"/>
    <lineage>
        <taxon>Eukaryota</taxon>
        <taxon>Metazoa</taxon>
        <taxon>Chordata</taxon>
        <taxon>Craniata</taxon>
        <taxon>Vertebrata</taxon>
        <taxon>Euteleostomi</taxon>
        <taxon>Actinopterygii</taxon>
        <taxon>Neopterygii</taxon>
        <taxon>Teleostei</taxon>
        <taxon>Anguilliformes</taxon>
        <taxon>Synaphobranchidae</taxon>
        <taxon>Synaphobranchus</taxon>
    </lineage>
</organism>
<dbReference type="Proteomes" id="UP001152622">
    <property type="component" value="Chromosome 2"/>
</dbReference>
<feature type="compositionally biased region" description="Basic and acidic residues" evidence="1">
    <location>
        <begin position="51"/>
        <end position="60"/>
    </location>
</feature>
<evidence type="ECO:0000313" key="2">
    <source>
        <dbReference type="EMBL" id="KAJ8377012.1"/>
    </source>
</evidence>
<evidence type="ECO:0000313" key="3">
    <source>
        <dbReference type="Proteomes" id="UP001152622"/>
    </source>
</evidence>
<gene>
    <name evidence="2" type="ORF">SKAU_G00075920</name>
</gene>
<name>A0A9Q1JC71_SYNKA</name>